<dbReference type="Proteomes" id="UP000002774">
    <property type="component" value="Chromosome"/>
</dbReference>
<evidence type="ECO:0000259" key="12">
    <source>
        <dbReference type="Pfam" id="PF07715"/>
    </source>
</evidence>
<feature type="chain" id="PRO_5003557100" evidence="10">
    <location>
        <begin position="22"/>
        <end position="1042"/>
    </location>
</feature>
<sequence length="1042" mass="111934">MKKNVLTILLFGLFALNSAFAQSRKITGKVTSADDHQPLPGVSVKIQGTTRGTQTDGQGVYNIDAPADVKSLVFTYIGFTSQTVAVNGRTTIDVVLATDAKQLGEVVVTALGLEKDKRSINYTTQQISGAEISDKGEPSVLNALQGKVSGVQITGASGGAGASTNINIRGISSFTGNNQPLFVIDGVTISNDVDRTNGGSLGTLGDNQPSNRALDINPDNIESITILKGGAAAALYGSRAGQGVVVITTKKGLTNKKSEITITSSLDRQKAYGLMDLQNDYGQGSLGVYNPASANSWGPKFGSTPSVINGLIDASGNTVPYKAYPNNIKNYFNTGFIANNSVSIANGTKDQNVFLSAGNTRQDGILPNTNLNRTNVLMNFNSVLANKLRYGASGGYTATHTQGVLGGNGSSAVGSLVNIPRSYDLQGLPYIDPVTGANVFFLSGTDNPYFDAYQNPLISDVSRFTGNVNAAYDIAPWLTVSYKLGLDTYTDRRKQIFAKTSARVPNGQVLQDMFYRQEINSDLIITAKKKDFFIKNFNASALLGQNLNQRKYENTTLQADNLTLPGFYNVSNGTTLTNGSQENSTIRRLLGFYTQLSFDYDNYLFLELTGRADKSSTLPVNSNTYFYPGASIGFVFTDAFKIQSKILSYGKLKASVAKVGNDANPYSLQAVYVVPTYGNNVAGDNFPFTVGGATYSGFTQSATLRDASLKPEFITSYEFGANLGFLNNRINLDVTYFHSKTTNNILSLAIPTSTGYNSYYTNSGSLSNRGIEVLLTGTPIKSPNFSWDVNFNFTRIRNKVESIAQGLTSFPIPGSAFTGSIPSIVIDQPYGVIVGSTNLKTADGQFVINPATGTFTAGPAGQVLANPNPNFTSGFNNTFTYKGVHLSFLIDMQQGGDIVSFTAAFNRSRGAAKETAVDRELPHIIPGVIQNADGSYRQNNIQISAQTYWQAFGLQNDNNVFDATVYRFRELSLGYSLPKSILNRSPFGSVTISIIGRNLFYYAPNAPFDPEVNTQGAGNIRGLELQSAPNARSYGFNVKLTL</sequence>
<evidence type="ECO:0000256" key="9">
    <source>
        <dbReference type="RuleBase" id="RU003357"/>
    </source>
</evidence>
<dbReference type="Pfam" id="PF00593">
    <property type="entry name" value="TonB_dep_Rec_b-barrel"/>
    <property type="match status" value="1"/>
</dbReference>
<keyword evidence="7 8" id="KW-0998">Cell outer membrane</keyword>
<evidence type="ECO:0000256" key="4">
    <source>
        <dbReference type="ARBA" id="ARBA00022692"/>
    </source>
</evidence>
<dbReference type="EMBL" id="CM001403">
    <property type="protein sequence ID" value="EHQ28368.1"/>
    <property type="molecule type" value="Genomic_DNA"/>
</dbReference>
<keyword evidence="3 8" id="KW-1134">Transmembrane beta strand</keyword>
<protein>
    <submittedName>
        <fullName evidence="13">TonB-dependent receptor plug</fullName>
    </submittedName>
</protein>
<keyword evidence="10" id="KW-0732">Signal</keyword>
<dbReference type="PROSITE" id="PS52016">
    <property type="entry name" value="TONB_DEPENDENT_REC_3"/>
    <property type="match status" value="1"/>
</dbReference>
<dbReference type="InterPro" id="IPR008969">
    <property type="entry name" value="CarboxyPept-like_regulatory"/>
</dbReference>
<dbReference type="STRING" id="714943.Mucpa_4278"/>
<dbReference type="Pfam" id="PF07715">
    <property type="entry name" value="Plug"/>
    <property type="match status" value="1"/>
</dbReference>
<reference evidence="13" key="1">
    <citation type="submission" date="2011-09" db="EMBL/GenBank/DDBJ databases">
        <title>The permanent draft genome of Mucilaginibacter paludis DSM 18603.</title>
        <authorList>
            <consortium name="US DOE Joint Genome Institute (JGI-PGF)"/>
            <person name="Lucas S."/>
            <person name="Han J."/>
            <person name="Lapidus A."/>
            <person name="Bruce D."/>
            <person name="Goodwin L."/>
            <person name="Pitluck S."/>
            <person name="Peters L."/>
            <person name="Kyrpides N."/>
            <person name="Mavromatis K."/>
            <person name="Ivanova N."/>
            <person name="Mikhailova N."/>
            <person name="Held B."/>
            <person name="Detter J.C."/>
            <person name="Tapia R."/>
            <person name="Han C."/>
            <person name="Land M."/>
            <person name="Hauser L."/>
            <person name="Markowitz V."/>
            <person name="Cheng J.-F."/>
            <person name="Hugenholtz P."/>
            <person name="Woyke T."/>
            <person name="Wu D."/>
            <person name="Tindall B."/>
            <person name="Brambilla E."/>
            <person name="Klenk H.-P."/>
            <person name="Eisen J.A."/>
        </authorList>
    </citation>
    <scope>NUCLEOTIDE SEQUENCE [LARGE SCALE GENOMIC DNA]</scope>
    <source>
        <strain evidence="13">DSM 18603</strain>
    </source>
</reference>
<dbReference type="InterPro" id="IPR036942">
    <property type="entry name" value="Beta-barrel_TonB_sf"/>
</dbReference>
<name>H1Y6W1_9SPHI</name>
<organism evidence="13 14">
    <name type="scientific">Mucilaginibacter paludis DSM 18603</name>
    <dbReference type="NCBI Taxonomy" id="714943"/>
    <lineage>
        <taxon>Bacteria</taxon>
        <taxon>Pseudomonadati</taxon>
        <taxon>Bacteroidota</taxon>
        <taxon>Sphingobacteriia</taxon>
        <taxon>Sphingobacteriales</taxon>
        <taxon>Sphingobacteriaceae</taxon>
        <taxon>Mucilaginibacter</taxon>
    </lineage>
</organism>
<keyword evidence="5 9" id="KW-0798">TonB box</keyword>
<dbReference type="InterPro" id="IPR037066">
    <property type="entry name" value="Plug_dom_sf"/>
</dbReference>
<dbReference type="InterPro" id="IPR039426">
    <property type="entry name" value="TonB-dep_rcpt-like"/>
</dbReference>
<dbReference type="GO" id="GO:0009279">
    <property type="term" value="C:cell outer membrane"/>
    <property type="evidence" value="ECO:0007669"/>
    <property type="project" value="UniProtKB-SubCell"/>
</dbReference>
<dbReference type="InterPro" id="IPR012910">
    <property type="entry name" value="Plug_dom"/>
</dbReference>
<dbReference type="NCBIfam" id="TIGR04056">
    <property type="entry name" value="OMP_RagA_SusC"/>
    <property type="match status" value="1"/>
</dbReference>
<evidence type="ECO:0000256" key="6">
    <source>
        <dbReference type="ARBA" id="ARBA00023136"/>
    </source>
</evidence>
<dbReference type="InterPro" id="IPR000531">
    <property type="entry name" value="Beta-barrel_TonB"/>
</dbReference>
<gene>
    <name evidence="13" type="ORF">Mucpa_4278</name>
</gene>
<accession>H1Y6W1</accession>
<evidence type="ECO:0000256" key="7">
    <source>
        <dbReference type="ARBA" id="ARBA00023237"/>
    </source>
</evidence>
<feature type="domain" description="TonB-dependent receptor-like beta-barrel" evidence="11">
    <location>
        <begin position="434"/>
        <end position="813"/>
    </location>
</feature>
<dbReference type="Gene3D" id="2.170.130.10">
    <property type="entry name" value="TonB-dependent receptor, plug domain"/>
    <property type="match status" value="1"/>
</dbReference>
<dbReference type="InterPro" id="IPR023997">
    <property type="entry name" value="TonB-dep_OMP_SusC/RagA_CS"/>
</dbReference>
<evidence type="ECO:0000256" key="10">
    <source>
        <dbReference type="SAM" id="SignalP"/>
    </source>
</evidence>
<evidence type="ECO:0000256" key="1">
    <source>
        <dbReference type="ARBA" id="ARBA00004571"/>
    </source>
</evidence>
<evidence type="ECO:0000313" key="13">
    <source>
        <dbReference type="EMBL" id="EHQ28368.1"/>
    </source>
</evidence>
<proteinExistence type="inferred from homology"/>
<dbReference type="RefSeq" id="WP_008509155.1">
    <property type="nucleotide sequence ID" value="NZ_CM001403.1"/>
</dbReference>
<evidence type="ECO:0000256" key="2">
    <source>
        <dbReference type="ARBA" id="ARBA00022448"/>
    </source>
</evidence>
<dbReference type="Gene3D" id="2.60.40.1120">
    <property type="entry name" value="Carboxypeptidase-like, regulatory domain"/>
    <property type="match status" value="1"/>
</dbReference>
<dbReference type="NCBIfam" id="TIGR04057">
    <property type="entry name" value="SusC_RagA_signa"/>
    <property type="match status" value="1"/>
</dbReference>
<feature type="domain" description="TonB-dependent receptor plug" evidence="12">
    <location>
        <begin position="117"/>
        <end position="244"/>
    </location>
</feature>
<evidence type="ECO:0000256" key="8">
    <source>
        <dbReference type="PROSITE-ProRule" id="PRU01360"/>
    </source>
</evidence>
<dbReference type="SUPFAM" id="SSF49464">
    <property type="entry name" value="Carboxypeptidase regulatory domain-like"/>
    <property type="match status" value="1"/>
</dbReference>
<dbReference type="Pfam" id="PF13715">
    <property type="entry name" value="CarbopepD_reg_2"/>
    <property type="match status" value="1"/>
</dbReference>
<evidence type="ECO:0000256" key="3">
    <source>
        <dbReference type="ARBA" id="ARBA00022452"/>
    </source>
</evidence>
<evidence type="ECO:0000256" key="5">
    <source>
        <dbReference type="ARBA" id="ARBA00023077"/>
    </source>
</evidence>
<dbReference type="SUPFAM" id="SSF56935">
    <property type="entry name" value="Porins"/>
    <property type="match status" value="1"/>
</dbReference>
<dbReference type="Gene3D" id="2.40.170.20">
    <property type="entry name" value="TonB-dependent receptor, beta-barrel domain"/>
    <property type="match status" value="1"/>
</dbReference>
<keyword evidence="2 8" id="KW-0813">Transport</keyword>
<comment type="subcellular location">
    <subcellularLocation>
        <location evidence="1 8">Cell outer membrane</location>
        <topology evidence="1 8">Multi-pass membrane protein</topology>
    </subcellularLocation>
</comment>
<evidence type="ECO:0000259" key="11">
    <source>
        <dbReference type="Pfam" id="PF00593"/>
    </source>
</evidence>
<dbReference type="eggNOG" id="COG4771">
    <property type="taxonomic scope" value="Bacteria"/>
</dbReference>
<comment type="similarity">
    <text evidence="8 9">Belongs to the TonB-dependent receptor family.</text>
</comment>
<keyword evidence="4 8" id="KW-0812">Transmembrane</keyword>
<evidence type="ECO:0000313" key="14">
    <source>
        <dbReference type="Proteomes" id="UP000002774"/>
    </source>
</evidence>
<dbReference type="HOGENOM" id="CLU_004317_2_1_10"/>
<dbReference type="OrthoDB" id="9768177at2"/>
<dbReference type="InterPro" id="IPR023996">
    <property type="entry name" value="TonB-dep_OMP_SusC/RagA"/>
</dbReference>
<keyword evidence="14" id="KW-1185">Reference proteome</keyword>
<dbReference type="AlphaFoldDB" id="H1Y6W1"/>
<feature type="signal peptide" evidence="10">
    <location>
        <begin position="1"/>
        <end position="21"/>
    </location>
</feature>
<keyword evidence="13" id="KW-0675">Receptor</keyword>
<keyword evidence="6 8" id="KW-0472">Membrane</keyword>